<dbReference type="InterPro" id="IPR012349">
    <property type="entry name" value="Split_barrel_FMN-bd"/>
</dbReference>
<dbReference type="EMBL" id="BQFW01000010">
    <property type="protein sequence ID" value="GJJ74876.1"/>
    <property type="molecule type" value="Genomic_DNA"/>
</dbReference>
<reference evidence="2" key="2">
    <citation type="journal article" date="2022" name="Microbiol. Resour. Announc.">
        <title>Whole-Genome Sequence of Entomortierella parvispora E1425, a Mucoromycotan Fungus Associated with Burkholderiaceae-Related Endosymbiotic Bacteria.</title>
        <authorList>
            <person name="Herlambang A."/>
            <person name="Guo Y."/>
            <person name="Takashima Y."/>
            <person name="Narisawa K."/>
            <person name="Ohta H."/>
            <person name="Nishizawa T."/>
        </authorList>
    </citation>
    <scope>NUCLEOTIDE SEQUENCE</scope>
    <source>
        <strain evidence="2">E1425</strain>
    </source>
</reference>
<dbReference type="Proteomes" id="UP000827284">
    <property type="component" value="Unassembled WGS sequence"/>
</dbReference>
<comment type="caution">
    <text evidence="2">The sequence shown here is derived from an EMBL/GenBank/DDBJ whole genome shotgun (WGS) entry which is preliminary data.</text>
</comment>
<evidence type="ECO:0000313" key="3">
    <source>
        <dbReference type="Proteomes" id="UP000827284"/>
    </source>
</evidence>
<evidence type="ECO:0000259" key="1">
    <source>
        <dbReference type="Pfam" id="PF01243"/>
    </source>
</evidence>
<accession>A0A9P3LY00</accession>
<proteinExistence type="predicted"/>
<sequence length="247" mass="27646">MVQYFDSISDDLAEWIKHQKIFVVATAPANLKGTVNTSPKGHDSLRVLGPNQVCYLELSGSGIETQSHLEENGRITIMMMALQGAPRILRLMGRGRVVRVDSPEYKELIAKHYQNEESQPLAQSPGRRGIIVMDVRKVGTSCGYAVPYFEYKGPRPTLINFFSKKDDDQVTEYWRVKNAVSLDGLPGMRHERLGPGWLGSNRTALTIDDIGIPGTAKWSEWLRPRMKDVAVLTTGICIGLLAARHRR</sequence>
<dbReference type="SUPFAM" id="SSF50475">
    <property type="entry name" value="FMN-binding split barrel"/>
    <property type="match status" value="1"/>
</dbReference>
<dbReference type="InterPro" id="IPR011576">
    <property type="entry name" value="Pyridox_Oxase_N"/>
</dbReference>
<dbReference type="OrthoDB" id="539398at2759"/>
<dbReference type="Pfam" id="PF01243">
    <property type="entry name" value="PNPOx_N"/>
    <property type="match status" value="1"/>
</dbReference>
<gene>
    <name evidence="2" type="ORF">EMPS_07234</name>
</gene>
<dbReference type="PANTHER" id="PTHR39336">
    <property type="entry name" value="PYRIDOXAMINE PHOSPHATE OXIDASE FAMILY PROTEIN (AFU_ORTHOLOGUE AFUA_6G11440)"/>
    <property type="match status" value="1"/>
</dbReference>
<evidence type="ECO:0000313" key="2">
    <source>
        <dbReference type="EMBL" id="GJJ74876.1"/>
    </source>
</evidence>
<dbReference type="Gene3D" id="2.30.110.10">
    <property type="entry name" value="Electron Transport, Fmn-binding Protein, Chain A"/>
    <property type="match status" value="1"/>
</dbReference>
<keyword evidence="3" id="KW-1185">Reference proteome</keyword>
<protein>
    <recommendedName>
        <fullName evidence="1">Pyridoxamine 5'-phosphate oxidase N-terminal domain-containing protein</fullName>
    </recommendedName>
</protein>
<dbReference type="PANTHER" id="PTHR39336:SF1">
    <property type="entry name" value="PYRIDOXAMINE PHOSPHATE OXIDASE FAMILY PROTEIN (AFU_ORTHOLOGUE AFUA_6G11440)"/>
    <property type="match status" value="1"/>
</dbReference>
<feature type="domain" description="Pyridoxamine 5'-phosphate oxidase N-terminal" evidence="1">
    <location>
        <begin position="10"/>
        <end position="141"/>
    </location>
</feature>
<name>A0A9P3LY00_9FUNG</name>
<reference evidence="2" key="1">
    <citation type="submission" date="2021-11" db="EMBL/GenBank/DDBJ databases">
        <authorList>
            <person name="Herlambang A."/>
            <person name="Guo Y."/>
            <person name="Takashima Y."/>
            <person name="Nishizawa T."/>
        </authorList>
    </citation>
    <scope>NUCLEOTIDE SEQUENCE</scope>
    <source>
        <strain evidence="2">E1425</strain>
    </source>
</reference>
<dbReference type="AlphaFoldDB" id="A0A9P3LY00"/>
<organism evidence="2 3">
    <name type="scientific">Entomortierella parvispora</name>
    <dbReference type="NCBI Taxonomy" id="205924"/>
    <lineage>
        <taxon>Eukaryota</taxon>
        <taxon>Fungi</taxon>
        <taxon>Fungi incertae sedis</taxon>
        <taxon>Mucoromycota</taxon>
        <taxon>Mortierellomycotina</taxon>
        <taxon>Mortierellomycetes</taxon>
        <taxon>Mortierellales</taxon>
        <taxon>Mortierellaceae</taxon>
        <taxon>Entomortierella</taxon>
    </lineage>
</organism>